<evidence type="ECO:0000313" key="3">
    <source>
        <dbReference type="Proteomes" id="UP000811899"/>
    </source>
</evidence>
<organism evidence="2 3">
    <name type="scientific">Geoanaerobacter pelophilus</name>
    <dbReference type="NCBI Taxonomy" id="60036"/>
    <lineage>
        <taxon>Bacteria</taxon>
        <taxon>Pseudomonadati</taxon>
        <taxon>Thermodesulfobacteriota</taxon>
        <taxon>Desulfuromonadia</taxon>
        <taxon>Geobacterales</taxon>
        <taxon>Geobacteraceae</taxon>
        <taxon>Geoanaerobacter</taxon>
    </lineage>
</organism>
<name>A0AAW4L661_9BACT</name>
<comment type="caution">
    <text evidence="2">The sequence shown here is derived from an EMBL/GenBank/DDBJ whole genome shotgun (WGS) entry which is preliminary data.</text>
</comment>
<dbReference type="EMBL" id="JAHCVJ010000001">
    <property type="protein sequence ID" value="MBT0663681.1"/>
    <property type="molecule type" value="Genomic_DNA"/>
</dbReference>
<accession>A0AAW4L661</accession>
<evidence type="ECO:0000313" key="2">
    <source>
        <dbReference type="EMBL" id="MBT0663681.1"/>
    </source>
</evidence>
<feature type="domain" description="DUF1638" evidence="1">
    <location>
        <begin position="32"/>
        <end position="181"/>
    </location>
</feature>
<proteinExistence type="predicted"/>
<sequence>MNPHTIWISCGVVRAEMEELHRRGLIDGELLFLDSMLHMDPPQLETRLTATLEQQKAGNGCLVMVYGDCSAHMLDLVRRFHVGRVSAINCAQLLVGRERYRQLMREEAFLVLPEWASRWEQIMKDELGLNKATAHDLMGENRGVLVYLDTGLASVPEQQLQEFSTYTGLPWRVEAVSLDTMLAALMSARTEALKEESA</sequence>
<dbReference type="InterPro" id="IPR012437">
    <property type="entry name" value="DUF1638"/>
</dbReference>
<dbReference type="AlphaFoldDB" id="A0AAW4L661"/>
<protein>
    <submittedName>
        <fullName evidence="2">DUF1638 domain-containing protein</fullName>
    </submittedName>
</protein>
<dbReference type="Pfam" id="PF07796">
    <property type="entry name" value="DUF1638"/>
    <property type="match status" value="1"/>
</dbReference>
<reference evidence="2 3" key="1">
    <citation type="submission" date="2021-05" db="EMBL/GenBank/DDBJ databases">
        <title>The draft genome of Geobacter pelophilus DSM 12255.</title>
        <authorList>
            <person name="Xu Z."/>
            <person name="Masuda Y."/>
            <person name="Itoh H."/>
            <person name="Senoo K."/>
        </authorList>
    </citation>
    <scope>NUCLEOTIDE SEQUENCE [LARGE SCALE GENOMIC DNA]</scope>
    <source>
        <strain evidence="2 3">DSM 12255</strain>
    </source>
</reference>
<dbReference type="RefSeq" id="WP_214170401.1">
    <property type="nucleotide sequence ID" value="NZ_JAHCVJ010000001.1"/>
</dbReference>
<dbReference type="Proteomes" id="UP000811899">
    <property type="component" value="Unassembled WGS sequence"/>
</dbReference>
<evidence type="ECO:0000259" key="1">
    <source>
        <dbReference type="Pfam" id="PF07796"/>
    </source>
</evidence>
<gene>
    <name evidence="2" type="ORF">KI809_05135</name>
</gene>
<keyword evidence="3" id="KW-1185">Reference proteome</keyword>